<gene>
    <name evidence="10" type="ORF">BD289DRAFT_487402</name>
</gene>
<dbReference type="Gene3D" id="3.40.309.10">
    <property type="entry name" value="Aldehyde Dehydrogenase, Chain A, domain 2"/>
    <property type="match status" value="1"/>
</dbReference>
<dbReference type="AlphaFoldDB" id="A0A2T2ZS16"/>
<evidence type="ECO:0000256" key="8">
    <source>
        <dbReference type="RuleBase" id="RU003345"/>
    </source>
</evidence>
<evidence type="ECO:0000313" key="11">
    <source>
        <dbReference type="Proteomes" id="UP000241462"/>
    </source>
</evidence>
<dbReference type="FunFam" id="3.40.309.10:FF:000014">
    <property type="entry name" value="NAD/NADP-dependent betaine aldehyde dehydrogenase"/>
    <property type="match status" value="1"/>
</dbReference>
<dbReference type="PROSITE" id="PS00070">
    <property type="entry name" value="ALDEHYDE_DEHYDR_CYS"/>
    <property type="match status" value="1"/>
</dbReference>
<dbReference type="OrthoDB" id="310895at2759"/>
<feature type="active site" evidence="7">
    <location>
        <position position="288"/>
    </location>
</feature>
<dbReference type="PANTHER" id="PTHR11699">
    <property type="entry name" value="ALDEHYDE DEHYDROGENASE-RELATED"/>
    <property type="match status" value="1"/>
</dbReference>
<dbReference type="FunFam" id="3.40.605.10:FF:000007">
    <property type="entry name" value="NAD/NADP-dependent betaine aldehyde dehydrogenase"/>
    <property type="match status" value="1"/>
</dbReference>
<dbReference type="SUPFAM" id="SSF53720">
    <property type="entry name" value="ALDH-like"/>
    <property type="match status" value="1"/>
</dbReference>
<evidence type="ECO:0000256" key="3">
    <source>
        <dbReference type="ARBA" id="ARBA00023002"/>
    </source>
</evidence>
<keyword evidence="4" id="KW-0520">NAD</keyword>
<dbReference type="InterPro" id="IPR016160">
    <property type="entry name" value="Ald_DH_CS_CYS"/>
</dbReference>
<evidence type="ECO:0000256" key="2">
    <source>
        <dbReference type="ARBA" id="ARBA00022723"/>
    </source>
</evidence>
<accession>A0A2T2ZS16</accession>
<protein>
    <recommendedName>
        <fullName evidence="5">aldehyde dehydrogenase (NAD(+))</fullName>
        <ecNumber evidence="5">1.2.1.3</ecNumber>
    </recommendedName>
</protein>
<reference evidence="10 11" key="1">
    <citation type="journal article" date="2018" name="Mycol. Prog.">
        <title>Coniella lustricola, a new species from submerged detritus.</title>
        <authorList>
            <person name="Raudabaugh D.B."/>
            <person name="Iturriaga T."/>
            <person name="Carver A."/>
            <person name="Mondo S."/>
            <person name="Pangilinan J."/>
            <person name="Lipzen A."/>
            <person name="He G."/>
            <person name="Amirebrahimi M."/>
            <person name="Grigoriev I.V."/>
            <person name="Miller A.N."/>
        </authorList>
    </citation>
    <scope>NUCLEOTIDE SEQUENCE [LARGE SCALE GENOMIC DNA]</scope>
    <source>
        <strain evidence="10 11">B22-T-1</strain>
    </source>
</reference>
<keyword evidence="2" id="KW-0479">Metal-binding</keyword>
<dbReference type="InterPro" id="IPR016163">
    <property type="entry name" value="Ald_DH_C"/>
</dbReference>
<dbReference type="GO" id="GO:0004029">
    <property type="term" value="F:aldehyde dehydrogenase (NAD+) activity"/>
    <property type="evidence" value="ECO:0007669"/>
    <property type="project" value="UniProtKB-EC"/>
</dbReference>
<comment type="similarity">
    <text evidence="1 8">Belongs to the aldehyde dehydrogenase family.</text>
</comment>
<keyword evidence="3 8" id="KW-0560">Oxidoreductase</keyword>
<evidence type="ECO:0000256" key="5">
    <source>
        <dbReference type="ARBA" id="ARBA00024226"/>
    </source>
</evidence>
<evidence type="ECO:0000259" key="9">
    <source>
        <dbReference type="Pfam" id="PF00171"/>
    </source>
</evidence>
<evidence type="ECO:0000313" key="10">
    <source>
        <dbReference type="EMBL" id="PSR74453.1"/>
    </source>
</evidence>
<dbReference type="Gene3D" id="3.40.605.10">
    <property type="entry name" value="Aldehyde Dehydrogenase, Chain A, domain 1"/>
    <property type="match status" value="1"/>
</dbReference>
<dbReference type="EC" id="1.2.1.3" evidence="5"/>
<dbReference type="PROSITE" id="PS00687">
    <property type="entry name" value="ALDEHYDE_DEHYDR_GLU"/>
    <property type="match status" value="1"/>
</dbReference>
<dbReference type="EMBL" id="KZ678868">
    <property type="protein sequence ID" value="PSR74453.1"/>
    <property type="molecule type" value="Genomic_DNA"/>
</dbReference>
<dbReference type="Proteomes" id="UP000241462">
    <property type="component" value="Unassembled WGS sequence"/>
</dbReference>
<proteinExistence type="inferred from homology"/>
<sequence>MAPSPRQQDRHAFYDGKVQCAAAAAAAAGSADTFQSIDPATAQPVATIYTSSRATVDAAVASAAAAFPGWAATAPLDRSRILHRAVRLLRARNDELARIETLDTGKPLSETSAVDVVTGADVLEYYASFIASGGLNGEALPLRRAAASPSPSLSSSPSPGRATAHAAVSTTASVFTSKEPLGVCAAIGAWNYPLQIALWKAAPCLAAGNTLVYKPSEYTPLHAQYLADILAEAGVPAGVFNVVYGAGPVGAQLAAHPAIAKVSFTGQVATGQKVAAAAAGGLKQVTMELGGKSPLVVLPDCDVDAAVDGAMMANFYSSGQVCTNGTRVFVPRAVQPAFERALVARMAHVRAGDLLDPATNFGPLSSAAHRDKVVAYIRRGLEHDRATLLYGGDTRTTPANAVAAQVPAPLRHGFWVQPTVFTDCTDDMAVARDEIFGPVMCILPYDSVDEAVQRANNTDLGLAAGVFGRDINQCHAVVSQLQAGITWINTWGESPAEMAVGGWKSSGLGVENGRKGIEAWVNNKSTLVELSGVVPTVFAKL</sequence>
<dbReference type="InterPro" id="IPR016161">
    <property type="entry name" value="Ald_DH/histidinol_DH"/>
</dbReference>
<comment type="catalytic activity">
    <reaction evidence="6">
        <text>an aldehyde + NAD(+) + H2O = a carboxylate + NADH + 2 H(+)</text>
        <dbReference type="Rhea" id="RHEA:16185"/>
        <dbReference type="ChEBI" id="CHEBI:15377"/>
        <dbReference type="ChEBI" id="CHEBI:15378"/>
        <dbReference type="ChEBI" id="CHEBI:17478"/>
        <dbReference type="ChEBI" id="CHEBI:29067"/>
        <dbReference type="ChEBI" id="CHEBI:57540"/>
        <dbReference type="ChEBI" id="CHEBI:57945"/>
        <dbReference type="EC" id="1.2.1.3"/>
    </reaction>
</comment>
<evidence type="ECO:0000256" key="4">
    <source>
        <dbReference type="ARBA" id="ARBA00023027"/>
    </source>
</evidence>
<dbReference type="STRING" id="2025994.A0A2T2ZS16"/>
<dbReference type="Pfam" id="PF00171">
    <property type="entry name" value="Aldedh"/>
    <property type="match status" value="1"/>
</dbReference>
<dbReference type="InterPro" id="IPR015590">
    <property type="entry name" value="Aldehyde_DH_dom"/>
</dbReference>
<evidence type="ECO:0000256" key="6">
    <source>
        <dbReference type="ARBA" id="ARBA00049194"/>
    </source>
</evidence>
<dbReference type="InterPro" id="IPR029510">
    <property type="entry name" value="Ald_DH_CS_GLU"/>
</dbReference>
<dbReference type="InterPro" id="IPR016162">
    <property type="entry name" value="Ald_DH_N"/>
</dbReference>
<feature type="domain" description="Aldehyde dehydrogenase" evidence="9">
    <location>
        <begin position="30"/>
        <end position="525"/>
    </location>
</feature>
<dbReference type="InParanoid" id="A0A2T2ZS16"/>
<evidence type="ECO:0000256" key="1">
    <source>
        <dbReference type="ARBA" id="ARBA00009986"/>
    </source>
</evidence>
<dbReference type="GO" id="GO:0046872">
    <property type="term" value="F:metal ion binding"/>
    <property type="evidence" value="ECO:0007669"/>
    <property type="project" value="UniProtKB-KW"/>
</dbReference>
<evidence type="ECO:0000256" key="7">
    <source>
        <dbReference type="PROSITE-ProRule" id="PRU10007"/>
    </source>
</evidence>
<organism evidence="10 11">
    <name type="scientific">Coniella lustricola</name>
    <dbReference type="NCBI Taxonomy" id="2025994"/>
    <lineage>
        <taxon>Eukaryota</taxon>
        <taxon>Fungi</taxon>
        <taxon>Dikarya</taxon>
        <taxon>Ascomycota</taxon>
        <taxon>Pezizomycotina</taxon>
        <taxon>Sordariomycetes</taxon>
        <taxon>Sordariomycetidae</taxon>
        <taxon>Diaporthales</taxon>
        <taxon>Schizoparmaceae</taxon>
        <taxon>Coniella</taxon>
    </lineage>
</organism>
<keyword evidence="11" id="KW-1185">Reference proteome</keyword>
<name>A0A2T2ZS16_9PEZI</name>